<comment type="caution">
    <text evidence="2">The sequence shown here is derived from an EMBL/GenBank/DDBJ whole genome shotgun (WGS) entry which is preliminary data.</text>
</comment>
<evidence type="ECO:0008006" key="4">
    <source>
        <dbReference type="Google" id="ProtNLM"/>
    </source>
</evidence>
<reference evidence="2" key="1">
    <citation type="submission" date="2023-06" db="EMBL/GenBank/DDBJ databases">
        <title>Genome-scale phylogeny and comparative genomics of the fungal order Sordariales.</title>
        <authorList>
            <consortium name="Lawrence Berkeley National Laboratory"/>
            <person name="Hensen N."/>
            <person name="Bonometti L."/>
            <person name="Westerberg I."/>
            <person name="Brannstrom I.O."/>
            <person name="Guillou S."/>
            <person name="Cros-Aarteil S."/>
            <person name="Calhoun S."/>
            <person name="Haridas S."/>
            <person name="Kuo A."/>
            <person name="Mondo S."/>
            <person name="Pangilinan J."/>
            <person name="Riley R."/>
            <person name="Labutti K."/>
            <person name="Andreopoulos B."/>
            <person name="Lipzen A."/>
            <person name="Chen C."/>
            <person name="Yanf M."/>
            <person name="Daum C."/>
            <person name="Ng V."/>
            <person name="Clum A."/>
            <person name="Steindorff A."/>
            <person name="Ohm R."/>
            <person name="Martin F."/>
            <person name="Silar P."/>
            <person name="Natvig D."/>
            <person name="Lalanne C."/>
            <person name="Gautier V."/>
            <person name="Ament-Velasquez S.L."/>
            <person name="Kruys A."/>
            <person name="Hutchinson M.I."/>
            <person name="Powell A.J."/>
            <person name="Barry K."/>
            <person name="Miller A.N."/>
            <person name="Grigoriev I.V."/>
            <person name="Debuchy R."/>
            <person name="Gladieux P."/>
            <person name="Thoren M.H."/>
            <person name="Johannesson H."/>
        </authorList>
    </citation>
    <scope>NUCLEOTIDE SEQUENCE</scope>
    <source>
        <strain evidence="2">SMH2532-1</strain>
    </source>
</reference>
<feature type="compositionally biased region" description="Polar residues" evidence="1">
    <location>
        <begin position="24"/>
        <end position="38"/>
    </location>
</feature>
<protein>
    <recommendedName>
        <fullName evidence="4">C2H2-type domain-containing protein</fullName>
    </recommendedName>
</protein>
<accession>A0AA39XXM8</accession>
<feature type="compositionally biased region" description="Pro residues" evidence="1">
    <location>
        <begin position="517"/>
        <end position="532"/>
    </location>
</feature>
<feature type="compositionally biased region" description="Polar residues" evidence="1">
    <location>
        <begin position="242"/>
        <end position="254"/>
    </location>
</feature>
<keyword evidence="3" id="KW-1185">Reference proteome</keyword>
<feature type="region of interest" description="Disordered" evidence="1">
    <location>
        <begin position="1"/>
        <end position="54"/>
    </location>
</feature>
<proteinExistence type="predicted"/>
<feature type="region of interest" description="Disordered" evidence="1">
    <location>
        <begin position="614"/>
        <end position="655"/>
    </location>
</feature>
<evidence type="ECO:0000256" key="1">
    <source>
        <dbReference type="SAM" id="MobiDB-lite"/>
    </source>
</evidence>
<organism evidence="2 3">
    <name type="scientific">Cercophora newfieldiana</name>
    <dbReference type="NCBI Taxonomy" id="92897"/>
    <lineage>
        <taxon>Eukaryota</taxon>
        <taxon>Fungi</taxon>
        <taxon>Dikarya</taxon>
        <taxon>Ascomycota</taxon>
        <taxon>Pezizomycotina</taxon>
        <taxon>Sordariomycetes</taxon>
        <taxon>Sordariomycetidae</taxon>
        <taxon>Sordariales</taxon>
        <taxon>Lasiosphaeriaceae</taxon>
        <taxon>Cercophora</taxon>
    </lineage>
</organism>
<dbReference type="Proteomes" id="UP001174936">
    <property type="component" value="Unassembled WGS sequence"/>
</dbReference>
<evidence type="ECO:0000313" key="3">
    <source>
        <dbReference type="Proteomes" id="UP001174936"/>
    </source>
</evidence>
<name>A0AA39XXM8_9PEZI</name>
<dbReference type="PANTHER" id="PTHR38166:SF1">
    <property type="entry name" value="C2H2-TYPE DOMAIN-CONTAINING PROTEIN"/>
    <property type="match status" value="1"/>
</dbReference>
<sequence length="655" mass="73300">MGTGRRQFCSQTKPRKGDRDLPSTDATRSTNMKASQRSPDGALFPDPAPLPSPHAIRLEHSRAPTNWEIHQVVGRRIKTRSRNKRSDASGACQCQRCRATRTVPRKSTDRPTLAPSTDAWRVRYNKQRQPKDLPRILSAQGLLQGPKSTQDLQYRLPSIKWSILLPYTLSTMNLDGLPLLWSSLRGGDEIPLKQVDRGLILGESSRHDLGSDHGPIFDAGEKKGRGGGPQSPQAEEREPSKQAWTSANHAQSGSKRPLSRDGKNGRKGKCEDDEDSENEDRKEKKRRSEGTDDQPRKFACPFFKHNPQRYGSERSCLGPGWISVHRVKEHIFRRHTQPPYCNRCFEVFSDQTSLFDHLRMSPPCSVRGVKKPEGIDSTQIMKLRKRGRKSANEVERWHEMYRIIFPGEEDIPSPYHYAVEAKLVANPSEIQQWQRFFVDNLPARIDRLVSNQMPDETGELRGRQHPLVDIIREAIVEAFDDLRISPRGLTDYAPNQRRDSDSTTPPSQSLWPETQFLPPPLPMNLPQDPPYPSILDDNVQEDWSFPGFGSHWADPALSVYSGANSESSAGNGPPAVPTRGDNVAASTTIGDPADLVMAEYFATYSKEIPSLQAAGTVNHSVPSKSAKEASTSAIEPSNFLENGQTDASEALEFPQ</sequence>
<feature type="region of interest" description="Disordered" evidence="1">
    <location>
        <begin position="204"/>
        <end position="304"/>
    </location>
</feature>
<evidence type="ECO:0000313" key="2">
    <source>
        <dbReference type="EMBL" id="KAK0641665.1"/>
    </source>
</evidence>
<feature type="region of interest" description="Disordered" evidence="1">
    <location>
        <begin position="486"/>
        <end position="538"/>
    </location>
</feature>
<feature type="region of interest" description="Disordered" evidence="1">
    <location>
        <begin position="562"/>
        <end position="586"/>
    </location>
</feature>
<gene>
    <name evidence="2" type="ORF">B0T16DRAFT_219086</name>
</gene>
<feature type="compositionally biased region" description="Polar residues" evidence="1">
    <location>
        <begin position="614"/>
        <end position="647"/>
    </location>
</feature>
<feature type="compositionally biased region" description="Basic and acidic residues" evidence="1">
    <location>
        <begin position="258"/>
        <end position="270"/>
    </location>
</feature>
<dbReference type="EMBL" id="JAULSV010000006">
    <property type="protein sequence ID" value="KAK0641665.1"/>
    <property type="molecule type" value="Genomic_DNA"/>
</dbReference>
<feature type="compositionally biased region" description="Polar residues" evidence="1">
    <location>
        <begin position="502"/>
        <end position="512"/>
    </location>
</feature>
<feature type="compositionally biased region" description="Low complexity" evidence="1">
    <location>
        <begin position="562"/>
        <end position="572"/>
    </location>
</feature>
<dbReference type="AlphaFoldDB" id="A0AA39XXM8"/>
<dbReference type="PANTHER" id="PTHR38166">
    <property type="entry name" value="C2H2-TYPE DOMAIN-CONTAINING PROTEIN-RELATED"/>
    <property type="match status" value="1"/>
</dbReference>
<feature type="compositionally biased region" description="Basic and acidic residues" evidence="1">
    <location>
        <begin position="279"/>
        <end position="296"/>
    </location>
</feature>